<dbReference type="SUPFAM" id="SSF55961">
    <property type="entry name" value="Bet v1-like"/>
    <property type="match status" value="2"/>
</dbReference>
<gene>
    <name evidence="2" type="ORF">G2W53_018781</name>
</gene>
<dbReference type="InterPro" id="IPR000916">
    <property type="entry name" value="Bet_v_I/MLP"/>
</dbReference>
<dbReference type="PANTHER" id="PTHR31907">
    <property type="entry name" value="MLP-LIKE PROTEIN 423"/>
    <property type="match status" value="1"/>
</dbReference>
<dbReference type="InterPro" id="IPR003808">
    <property type="entry name" value="Fe-S_metab-assoc_dom"/>
</dbReference>
<dbReference type="InterPro" id="IPR051761">
    <property type="entry name" value="MLP-like_ligand-binding"/>
</dbReference>
<dbReference type="Pfam" id="PF02657">
    <property type="entry name" value="SufE"/>
    <property type="match status" value="1"/>
</dbReference>
<dbReference type="SUPFAM" id="SSF82649">
    <property type="entry name" value="SufE/NifU"/>
    <property type="match status" value="1"/>
</dbReference>
<comment type="caution">
    <text evidence="2">The sequence shown here is derived from an EMBL/GenBank/DDBJ whole genome shotgun (WGS) entry which is preliminary data.</text>
</comment>
<accession>A0A834WLM0</accession>
<reference evidence="2" key="1">
    <citation type="submission" date="2020-09" db="EMBL/GenBank/DDBJ databases">
        <title>Genome-Enabled Discovery of Anthraquinone Biosynthesis in Senna tora.</title>
        <authorList>
            <person name="Kang S.-H."/>
            <person name="Pandey R.P."/>
            <person name="Lee C.-M."/>
            <person name="Sim J.-S."/>
            <person name="Jeong J.-T."/>
            <person name="Choi B.-S."/>
            <person name="Jung M."/>
            <person name="Ginzburg D."/>
            <person name="Zhao K."/>
            <person name="Won S.Y."/>
            <person name="Oh T.-J."/>
            <person name="Yu Y."/>
            <person name="Kim N.-H."/>
            <person name="Lee O.R."/>
            <person name="Lee T.-H."/>
            <person name="Bashyal P."/>
            <person name="Kim T.-S."/>
            <person name="Lee W.-H."/>
            <person name="Kawkins C."/>
            <person name="Kim C.-K."/>
            <person name="Kim J.S."/>
            <person name="Ahn B.O."/>
            <person name="Rhee S.Y."/>
            <person name="Sohng J.K."/>
        </authorList>
    </citation>
    <scope>NUCLEOTIDE SEQUENCE</scope>
    <source>
        <tissue evidence="2">Leaf</tissue>
    </source>
</reference>
<dbReference type="OrthoDB" id="1858121at2759"/>
<proteinExistence type="predicted"/>
<evidence type="ECO:0000313" key="3">
    <source>
        <dbReference type="Proteomes" id="UP000634136"/>
    </source>
</evidence>
<protein>
    <submittedName>
        <fullName evidence="2">MLP-like protein 28</fullName>
    </submittedName>
</protein>
<feature type="domain" description="Bet v I/Major latex protein" evidence="1">
    <location>
        <begin position="231"/>
        <end position="343"/>
    </location>
</feature>
<evidence type="ECO:0000259" key="1">
    <source>
        <dbReference type="SMART" id="SM01037"/>
    </source>
</evidence>
<dbReference type="Pfam" id="PF00407">
    <property type="entry name" value="Bet_v_1"/>
    <property type="match status" value="4"/>
</dbReference>
<dbReference type="CDD" id="cd07816">
    <property type="entry name" value="Bet_v1-like"/>
    <property type="match status" value="1"/>
</dbReference>
<dbReference type="AlphaFoldDB" id="A0A834WLM0"/>
<evidence type="ECO:0000313" key="2">
    <source>
        <dbReference type="EMBL" id="KAF7827617.1"/>
    </source>
</evidence>
<sequence>MCHFGKVETDVHINASAEKFHELYSSRPHHIGNVSSVIDSVEMHQGEWGKVGSILVWNFVQAASSCFGIQVSAGADDRVRRLLDFATLLPLLEESDRVVENHVRGCMTQVCLMAEMDEFGRMRFKVDSDSEISKGLYGKACVAKAVIEAIDPAKKLITFKVIEGDVLDHYKSFKATIQVSPKEKGSVIHWTYEYEKLHGAIPNPHTLMEIVATMSREIDAHLTEGEGHEEQLVGKIEVDVHINVSAEKFHEIFSSKPHEVPNISPNNIKNTIVEGEWGKEGSIFVVHYVHEHQNDISSYSKDKGSLVHVTVEYEKLKGHIPDPHSLADLGVEVAKDIDTHLTQ</sequence>
<dbReference type="EMBL" id="JAAIUW010000006">
    <property type="protein sequence ID" value="KAF7827617.1"/>
    <property type="molecule type" value="Genomic_DNA"/>
</dbReference>
<dbReference type="Proteomes" id="UP000634136">
    <property type="component" value="Unassembled WGS sequence"/>
</dbReference>
<organism evidence="2 3">
    <name type="scientific">Senna tora</name>
    <dbReference type="NCBI Taxonomy" id="362788"/>
    <lineage>
        <taxon>Eukaryota</taxon>
        <taxon>Viridiplantae</taxon>
        <taxon>Streptophyta</taxon>
        <taxon>Embryophyta</taxon>
        <taxon>Tracheophyta</taxon>
        <taxon>Spermatophyta</taxon>
        <taxon>Magnoliopsida</taxon>
        <taxon>eudicotyledons</taxon>
        <taxon>Gunneridae</taxon>
        <taxon>Pentapetalae</taxon>
        <taxon>rosids</taxon>
        <taxon>fabids</taxon>
        <taxon>Fabales</taxon>
        <taxon>Fabaceae</taxon>
        <taxon>Caesalpinioideae</taxon>
        <taxon>Cassia clade</taxon>
        <taxon>Senna</taxon>
    </lineage>
</organism>
<name>A0A834WLM0_9FABA</name>
<keyword evidence="3" id="KW-1185">Reference proteome</keyword>
<dbReference type="Gene3D" id="3.30.530.20">
    <property type="match status" value="3"/>
</dbReference>
<feature type="domain" description="Bet v I/Major latex protein" evidence="1">
    <location>
        <begin position="2"/>
        <end position="225"/>
    </location>
</feature>
<dbReference type="Gene3D" id="3.90.1010.10">
    <property type="match status" value="1"/>
</dbReference>
<dbReference type="InterPro" id="IPR023393">
    <property type="entry name" value="START-like_dom_sf"/>
</dbReference>
<dbReference type="GO" id="GO:0006952">
    <property type="term" value="P:defense response"/>
    <property type="evidence" value="ECO:0007669"/>
    <property type="project" value="InterPro"/>
</dbReference>
<dbReference type="SMART" id="SM01037">
    <property type="entry name" value="Bet_v_1"/>
    <property type="match status" value="2"/>
</dbReference>